<dbReference type="AlphaFoldDB" id="A0A6M1RYS0"/>
<feature type="compositionally biased region" description="Basic and acidic residues" evidence="1">
    <location>
        <begin position="112"/>
        <end position="124"/>
    </location>
</feature>
<gene>
    <name evidence="3" type="ORF">G6N76_11125</name>
</gene>
<feature type="region of interest" description="Disordered" evidence="1">
    <location>
        <begin position="103"/>
        <end position="124"/>
    </location>
</feature>
<evidence type="ECO:0000313" key="3">
    <source>
        <dbReference type="EMBL" id="NGO64229.1"/>
    </source>
</evidence>
<dbReference type="Proteomes" id="UP000477849">
    <property type="component" value="Unassembled WGS sequence"/>
</dbReference>
<evidence type="ECO:0000256" key="2">
    <source>
        <dbReference type="SAM" id="Phobius"/>
    </source>
</evidence>
<keyword evidence="4" id="KW-1185">Reference proteome</keyword>
<reference evidence="3 4" key="1">
    <citation type="submission" date="2020-02" db="EMBL/GenBank/DDBJ databases">
        <title>Genome sequence of the type strain CCBAU10050 of Rhizobium daejeonense.</title>
        <authorList>
            <person name="Gao J."/>
            <person name="Sun J."/>
        </authorList>
    </citation>
    <scope>NUCLEOTIDE SEQUENCE [LARGE SCALE GENOMIC DNA]</scope>
    <source>
        <strain evidence="3 4">CCBAU10050</strain>
    </source>
</reference>
<organism evidence="3 4">
    <name type="scientific">Rhizobium daejeonense</name>
    <dbReference type="NCBI Taxonomy" id="240521"/>
    <lineage>
        <taxon>Bacteria</taxon>
        <taxon>Pseudomonadati</taxon>
        <taxon>Pseudomonadota</taxon>
        <taxon>Alphaproteobacteria</taxon>
        <taxon>Hyphomicrobiales</taxon>
        <taxon>Rhizobiaceae</taxon>
        <taxon>Rhizobium/Agrobacterium group</taxon>
        <taxon>Rhizobium</taxon>
    </lineage>
</organism>
<proteinExistence type="predicted"/>
<keyword evidence="2" id="KW-0472">Membrane</keyword>
<evidence type="ECO:0000256" key="1">
    <source>
        <dbReference type="SAM" id="MobiDB-lite"/>
    </source>
</evidence>
<dbReference type="RefSeq" id="WP_163905208.1">
    <property type="nucleotide sequence ID" value="NZ_CP048427.1"/>
</dbReference>
<name>A0A6M1RYS0_9HYPH</name>
<protein>
    <submittedName>
        <fullName evidence="3">Uncharacterized protein</fullName>
    </submittedName>
</protein>
<keyword evidence="2" id="KW-1133">Transmembrane helix</keyword>
<keyword evidence="2" id="KW-0812">Transmembrane</keyword>
<dbReference type="EMBL" id="JAAKZH010000003">
    <property type="protein sequence ID" value="NGO64229.1"/>
    <property type="molecule type" value="Genomic_DNA"/>
</dbReference>
<evidence type="ECO:0000313" key="4">
    <source>
        <dbReference type="Proteomes" id="UP000477849"/>
    </source>
</evidence>
<feature type="region of interest" description="Disordered" evidence="1">
    <location>
        <begin position="1"/>
        <end position="23"/>
    </location>
</feature>
<accession>A0A6M1RYS0</accession>
<comment type="caution">
    <text evidence="3">The sequence shown here is derived from an EMBL/GenBank/DDBJ whole genome shotgun (WGS) entry which is preliminary data.</text>
</comment>
<sequence>METLTNDYESSARLHCPGDNAPSGTIEFESLPADIADRSGPESGSCSAVSGDNSRVVVTVSRTDLLDIDPIDARPDIDGFEIEFNRGTSIPVGHRFANEFRGASVSSQRAGGRHDNPGGKKQSVEHYNIHSSEGTIHRRPHSTRNQEESGAFHRAEIEPFPAYPSRAASPRVFATVVFGLAICVALLAVAALFSVQMFAAQQRIAGIDQRIALDVRL</sequence>
<feature type="transmembrane region" description="Helical" evidence="2">
    <location>
        <begin position="172"/>
        <end position="193"/>
    </location>
</feature>